<sequence length="220" mass="24758">MLNSSSWKQSFTKFPKNLDLHTLGQMEAHDSGPHGRKISDLPAAFPLSPTCSKCCLELNDRQMVLQEIVGFFGRLTGLLPLQNTTEKPSVLGAHVDQMCKECMKGLSPSQCGSYLWEPFSELMVQNVSCSVWDQESFLYGMKVVVQEVMESMLAEEPKGLDFESSQRDAIVLLHGLLKAGFTHLLLPTPQLDNRENLSNNGHVKDLTVEMNCNLWHQYDR</sequence>
<evidence type="ECO:0000313" key="2">
    <source>
        <dbReference type="Proteomes" id="UP000051836"/>
    </source>
</evidence>
<dbReference type="EMBL" id="LMAW01002824">
    <property type="protein sequence ID" value="KQK76677.1"/>
    <property type="molecule type" value="Genomic_DNA"/>
</dbReference>
<protein>
    <submittedName>
        <fullName evidence="1">Uncharacterized protein</fullName>
    </submittedName>
</protein>
<name>A0A0Q3M1X0_AMAAE</name>
<dbReference type="AlphaFoldDB" id="A0A0Q3M1X0"/>
<evidence type="ECO:0000313" key="1">
    <source>
        <dbReference type="EMBL" id="KQK76677.1"/>
    </source>
</evidence>
<dbReference type="Proteomes" id="UP000051836">
    <property type="component" value="Unassembled WGS sequence"/>
</dbReference>
<comment type="caution">
    <text evidence="1">The sequence shown here is derived from an EMBL/GenBank/DDBJ whole genome shotgun (WGS) entry which is preliminary data.</text>
</comment>
<accession>A0A0Q3M1X0</accession>
<organism evidence="1 2">
    <name type="scientific">Amazona aestiva</name>
    <name type="common">Blue-fronted Amazon parrot</name>
    <dbReference type="NCBI Taxonomy" id="12930"/>
    <lineage>
        <taxon>Eukaryota</taxon>
        <taxon>Metazoa</taxon>
        <taxon>Chordata</taxon>
        <taxon>Craniata</taxon>
        <taxon>Vertebrata</taxon>
        <taxon>Euteleostomi</taxon>
        <taxon>Archelosauria</taxon>
        <taxon>Archosauria</taxon>
        <taxon>Dinosauria</taxon>
        <taxon>Saurischia</taxon>
        <taxon>Theropoda</taxon>
        <taxon>Coelurosauria</taxon>
        <taxon>Aves</taxon>
        <taxon>Neognathae</taxon>
        <taxon>Neoaves</taxon>
        <taxon>Telluraves</taxon>
        <taxon>Australaves</taxon>
        <taxon>Psittaciformes</taxon>
        <taxon>Psittacidae</taxon>
        <taxon>Amazona</taxon>
    </lineage>
</organism>
<keyword evidence="2" id="KW-1185">Reference proteome</keyword>
<gene>
    <name evidence="1" type="ORF">AAES_132919</name>
</gene>
<reference evidence="1 2" key="1">
    <citation type="submission" date="2015-10" db="EMBL/GenBank/DDBJ databases">
        <authorList>
            <person name="Gilbert D.G."/>
        </authorList>
    </citation>
    <scope>NUCLEOTIDE SEQUENCE [LARGE SCALE GENOMIC DNA]</scope>
    <source>
        <strain evidence="1">FVVF132</strain>
    </source>
</reference>
<proteinExistence type="predicted"/>